<organism evidence="2 3">
    <name type="scientific">Trichoglossum hirsutum</name>
    <dbReference type="NCBI Taxonomy" id="265104"/>
    <lineage>
        <taxon>Eukaryota</taxon>
        <taxon>Fungi</taxon>
        <taxon>Dikarya</taxon>
        <taxon>Ascomycota</taxon>
        <taxon>Pezizomycotina</taxon>
        <taxon>Geoglossomycetes</taxon>
        <taxon>Geoglossales</taxon>
        <taxon>Geoglossaceae</taxon>
        <taxon>Trichoglossum</taxon>
    </lineage>
</organism>
<name>A0A9P8I526_9PEZI</name>
<feature type="compositionally biased region" description="Basic and acidic residues" evidence="1">
    <location>
        <begin position="110"/>
        <end position="121"/>
    </location>
</feature>
<accession>A0A9P8I526</accession>
<evidence type="ECO:0000256" key="1">
    <source>
        <dbReference type="SAM" id="MobiDB-lite"/>
    </source>
</evidence>
<proteinExistence type="predicted"/>
<dbReference type="AlphaFoldDB" id="A0A9P8I526"/>
<dbReference type="Proteomes" id="UP000750711">
    <property type="component" value="Unassembled WGS sequence"/>
</dbReference>
<gene>
    <name evidence="2" type="ORF">GP486_008631</name>
</gene>
<evidence type="ECO:0000313" key="3">
    <source>
        <dbReference type="Proteomes" id="UP000750711"/>
    </source>
</evidence>
<protein>
    <submittedName>
        <fullName evidence="2">Uncharacterized protein</fullName>
    </submittedName>
</protein>
<feature type="region of interest" description="Disordered" evidence="1">
    <location>
        <begin position="104"/>
        <end position="129"/>
    </location>
</feature>
<sequence length="129" mass="12985">MDFDCAAAVAAAAAAAAAVAPAPAVILPYVPPPQLQRLADQSRGPQLRAGDLAGSNAEHALALQTVEVLGEAAAVGEEIVALDEKHEQGVSQVEVVQEADEVAGVPVSGEDQKVAEGRGEEGGELLLGE</sequence>
<dbReference type="EMBL" id="JAGHQM010003633">
    <property type="protein sequence ID" value="KAH0542528.1"/>
    <property type="molecule type" value="Genomic_DNA"/>
</dbReference>
<keyword evidence="3" id="KW-1185">Reference proteome</keyword>
<reference evidence="2" key="1">
    <citation type="submission" date="2021-03" db="EMBL/GenBank/DDBJ databases">
        <title>Comparative genomics and phylogenomic investigation of the class Geoglossomycetes provide insights into ecological specialization and systematics.</title>
        <authorList>
            <person name="Melie T."/>
            <person name="Pirro S."/>
            <person name="Miller A.N."/>
            <person name="Quandt A."/>
        </authorList>
    </citation>
    <scope>NUCLEOTIDE SEQUENCE</scope>
    <source>
        <strain evidence="2">CAQ_001_2017</strain>
    </source>
</reference>
<comment type="caution">
    <text evidence="2">The sequence shown here is derived from an EMBL/GenBank/DDBJ whole genome shotgun (WGS) entry which is preliminary data.</text>
</comment>
<evidence type="ECO:0000313" key="2">
    <source>
        <dbReference type="EMBL" id="KAH0542528.1"/>
    </source>
</evidence>